<dbReference type="AlphaFoldDB" id="A0A3B0WU34"/>
<dbReference type="PANTHER" id="PTHR36455">
    <property type="match status" value="1"/>
</dbReference>
<evidence type="ECO:0000313" key="1">
    <source>
        <dbReference type="EMBL" id="VAW56030.1"/>
    </source>
</evidence>
<sequence>ALCRHQLDQDPRNGVFFVFINRSKTMIRLLAYDDNGFWLMTKRLSKGRYRHWPQEGQLATPYQAKHLRLLLQNNKEAEFISNKIHKNLKSA</sequence>
<proteinExistence type="predicted"/>
<gene>
    <name evidence="1" type="ORF">MNBD_GAMMA07-492</name>
</gene>
<dbReference type="Pfam" id="PF05717">
    <property type="entry name" value="TnpB_IS66"/>
    <property type="match status" value="1"/>
</dbReference>
<evidence type="ECO:0008006" key="2">
    <source>
        <dbReference type="Google" id="ProtNLM"/>
    </source>
</evidence>
<name>A0A3B0WU34_9ZZZZ</name>
<dbReference type="NCBIfam" id="NF033819">
    <property type="entry name" value="IS66_TnpB"/>
    <property type="match status" value="1"/>
</dbReference>
<reference evidence="1" key="1">
    <citation type="submission" date="2018-06" db="EMBL/GenBank/DDBJ databases">
        <authorList>
            <person name="Zhirakovskaya E."/>
        </authorList>
    </citation>
    <scope>NUCLEOTIDE SEQUENCE</scope>
</reference>
<protein>
    <recommendedName>
        <fullName evidence="2">Mobile element protein</fullName>
    </recommendedName>
</protein>
<organism evidence="1">
    <name type="scientific">hydrothermal vent metagenome</name>
    <dbReference type="NCBI Taxonomy" id="652676"/>
    <lineage>
        <taxon>unclassified sequences</taxon>
        <taxon>metagenomes</taxon>
        <taxon>ecological metagenomes</taxon>
    </lineage>
</organism>
<dbReference type="InterPro" id="IPR008878">
    <property type="entry name" value="Transposase_IS66_Orf2"/>
</dbReference>
<feature type="non-terminal residue" evidence="1">
    <location>
        <position position="1"/>
    </location>
</feature>
<dbReference type="PANTHER" id="PTHR36455:SF1">
    <property type="entry name" value="BLR8292 PROTEIN"/>
    <property type="match status" value="1"/>
</dbReference>
<accession>A0A3B0WU34</accession>
<dbReference type="EMBL" id="UOFF01000163">
    <property type="protein sequence ID" value="VAW56030.1"/>
    <property type="molecule type" value="Genomic_DNA"/>
</dbReference>